<dbReference type="PANTHER" id="PTHR37981:SF1">
    <property type="entry name" value="SGNH HYDROLASE-TYPE ESTERASE DOMAIN-CONTAINING PROTEIN"/>
    <property type="match status" value="1"/>
</dbReference>
<feature type="active site" description="Nucleophile" evidence="1">
    <location>
        <position position="44"/>
    </location>
</feature>
<evidence type="ECO:0000313" key="6">
    <source>
        <dbReference type="Proteomes" id="UP000294911"/>
    </source>
</evidence>
<dbReference type="CDD" id="cd01823">
    <property type="entry name" value="SEST_like"/>
    <property type="match status" value="1"/>
</dbReference>
<dbReference type="AlphaFoldDB" id="A0A4R2QJB7"/>
<feature type="domain" description="SGNH hydrolase-type esterase" evidence="4">
    <location>
        <begin position="40"/>
        <end position="284"/>
    </location>
</feature>
<dbReference type="EMBL" id="SLXQ01000010">
    <property type="protein sequence ID" value="TCP48578.1"/>
    <property type="molecule type" value="Genomic_DNA"/>
</dbReference>
<accession>A0A4R2QJB7</accession>
<dbReference type="Pfam" id="PF13472">
    <property type="entry name" value="Lipase_GDSL_2"/>
    <property type="match status" value="1"/>
</dbReference>
<gene>
    <name evidence="5" type="ORF">EV191_110138</name>
</gene>
<dbReference type="SUPFAM" id="SSF52266">
    <property type="entry name" value="SGNH hydrolase"/>
    <property type="match status" value="1"/>
</dbReference>
<feature type="disulfide bond" evidence="2">
    <location>
        <begin position="61"/>
        <end position="86"/>
    </location>
</feature>
<keyword evidence="3" id="KW-0732">Signal</keyword>
<dbReference type="GO" id="GO:0019433">
    <property type="term" value="P:triglyceride catabolic process"/>
    <property type="evidence" value="ECO:0007669"/>
    <property type="project" value="TreeGrafter"/>
</dbReference>
<sequence>MRKSNLIGISAAVSLLVVGASQAFAAPSTDPAPPVDHYVALGDSFTSGPLIPEQRPDPAGCARSTNNYPSILAERLDVVEFTDVSCGGAQTADMTRPQPLEGGEQNAPQFDALRADTDLVTVGIGGNDFGLFGNLVGVCPELRESDPTGAPCQAHFTEDGQDTLLARMPELTERISAVVRGITERAPEAEVLVINYPRLAPEEGFCPERLPFAEGDYAWADEVERAIGTALADGAATGGERVRFVDVYEPSTGHDICAPADAAWVNGQHDQPDAARYHPTKLGMAGMADVINNAYAPTH</sequence>
<feature type="chain" id="PRO_5020586477" evidence="3">
    <location>
        <begin position="26"/>
        <end position="299"/>
    </location>
</feature>
<dbReference type="GO" id="GO:0004806">
    <property type="term" value="F:triacylglycerol lipase activity"/>
    <property type="evidence" value="ECO:0007669"/>
    <property type="project" value="TreeGrafter"/>
</dbReference>
<feature type="signal peptide" evidence="3">
    <location>
        <begin position="1"/>
        <end position="25"/>
    </location>
</feature>
<protein>
    <submittedName>
        <fullName evidence="5">GDSL-like lipase/acylhydrolase family protein</fullName>
    </submittedName>
</protein>
<reference evidence="5 6" key="1">
    <citation type="submission" date="2019-03" db="EMBL/GenBank/DDBJ databases">
        <title>Genomic Encyclopedia of Type Strains, Phase IV (KMG-IV): sequencing the most valuable type-strain genomes for metagenomic binning, comparative biology and taxonomic classification.</title>
        <authorList>
            <person name="Goeker M."/>
        </authorList>
    </citation>
    <scope>NUCLEOTIDE SEQUENCE [LARGE SCALE GENOMIC DNA]</scope>
    <source>
        <strain evidence="5 6">DSM 45765</strain>
    </source>
</reference>
<comment type="caution">
    <text evidence="5">The sequence shown here is derived from an EMBL/GenBank/DDBJ whole genome shotgun (WGS) entry which is preliminary data.</text>
</comment>
<keyword evidence="6" id="KW-1185">Reference proteome</keyword>
<feature type="disulfide bond" evidence="2">
    <location>
        <begin position="139"/>
        <end position="152"/>
    </location>
</feature>
<dbReference type="InterPro" id="IPR036514">
    <property type="entry name" value="SGNH_hydro_sf"/>
</dbReference>
<feature type="active site" evidence="1">
    <location>
        <position position="278"/>
    </location>
</feature>
<keyword evidence="2" id="KW-1015">Disulfide bond</keyword>
<evidence type="ECO:0000313" key="5">
    <source>
        <dbReference type="EMBL" id="TCP48578.1"/>
    </source>
</evidence>
<dbReference type="InterPro" id="IPR013830">
    <property type="entry name" value="SGNH_hydro"/>
</dbReference>
<dbReference type="InterPro" id="IPR037460">
    <property type="entry name" value="SEST-like"/>
</dbReference>
<evidence type="ECO:0000256" key="1">
    <source>
        <dbReference type="PIRSR" id="PIRSR637460-1"/>
    </source>
</evidence>
<feature type="disulfide bond" evidence="2">
    <location>
        <begin position="206"/>
        <end position="257"/>
    </location>
</feature>
<keyword evidence="5" id="KW-0378">Hydrolase</keyword>
<evidence type="ECO:0000256" key="2">
    <source>
        <dbReference type="PIRSR" id="PIRSR637460-2"/>
    </source>
</evidence>
<dbReference type="PANTHER" id="PTHR37981">
    <property type="entry name" value="LIPASE 2"/>
    <property type="match status" value="1"/>
</dbReference>
<dbReference type="Proteomes" id="UP000294911">
    <property type="component" value="Unassembled WGS sequence"/>
</dbReference>
<organism evidence="5 6">
    <name type="scientific">Tamaricihabitans halophyticus</name>
    <dbReference type="NCBI Taxonomy" id="1262583"/>
    <lineage>
        <taxon>Bacteria</taxon>
        <taxon>Bacillati</taxon>
        <taxon>Actinomycetota</taxon>
        <taxon>Actinomycetes</taxon>
        <taxon>Pseudonocardiales</taxon>
        <taxon>Pseudonocardiaceae</taxon>
        <taxon>Tamaricihabitans</taxon>
    </lineage>
</organism>
<dbReference type="Gene3D" id="3.40.50.1110">
    <property type="entry name" value="SGNH hydrolase"/>
    <property type="match status" value="1"/>
</dbReference>
<evidence type="ECO:0000259" key="4">
    <source>
        <dbReference type="Pfam" id="PF13472"/>
    </source>
</evidence>
<name>A0A4R2QJB7_9PSEU</name>
<proteinExistence type="predicted"/>
<evidence type="ECO:0000256" key="3">
    <source>
        <dbReference type="SAM" id="SignalP"/>
    </source>
</evidence>